<feature type="region of interest" description="Disordered" evidence="1">
    <location>
        <begin position="185"/>
        <end position="206"/>
    </location>
</feature>
<evidence type="ECO:0008006" key="4">
    <source>
        <dbReference type="Google" id="ProtNLM"/>
    </source>
</evidence>
<feature type="region of interest" description="Disordered" evidence="1">
    <location>
        <begin position="92"/>
        <end position="171"/>
    </location>
</feature>
<feature type="compositionally biased region" description="Basic and acidic residues" evidence="1">
    <location>
        <begin position="151"/>
        <end position="160"/>
    </location>
</feature>
<feature type="compositionally biased region" description="Polar residues" evidence="1">
    <location>
        <begin position="406"/>
        <end position="446"/>
    </location>
</feature>
<comment type="caution">
    <text evidence="2">The sequence shown here is derived from an EMBL/GenBank/DDBJ whole genome shotgun (WGS) entry which is preliminary data.</text>
</comment>
<dbReference type="OrthoDB" id="5369841at2759"/>
<dbReference type="InParanoid" id="A0A2P5HZW9"/>
<name>A0A2P5HZW9_DIAHE</name>
<sequence length="663" mass="70378">MDSRLTPQLHQELHNVQMEVKQVQFIQASHAERLMRLERRQTEDAVKSVWNPSPFPSVLGGTPQHGPVQMPNNEVFDDFDDEQGQNLLGSLHLDADEEPTRRGAASRANSVRFDEATLHSSNWGQSARHSGEFGPARPGSGLGGPTLMERSFSHKSDGRHSSAGHSVHSFHSVATGRTSSLGLDLLLGSSRDDDDDDSSPIEITRPPPGLMFLGPVPSIVRCWLTTQYAHDTLQYAVICTGSQKSTLDYSLLQELHLVNEAHRNVNGVLHASLPVYFAEATVAQSSSRSSSPSRRQVPYINVDFEIIGENAEAGDQKQGIRIFVGSDTLTANSADVLLSQNRMTLFGNGDDRDRLSVPFVRPEDETTYKHITTLNVVPEKPKLNASAPAFVSGDARPQVAAVPDQAETSASQTDVGESEITNPFSSGTNQQTYSSRNTATSAPSDSGSERQHRGTASGMEGGDESSGKENAIGSDGGARRDSTAGIWGSWRQGGSASGGETAQRENGLSGYQPAGRGGRNMKILKPQKSVSISMSAIRNGTGFDQPAGSRLSGEFSRRKSHGAASSSAFDQNGSSSTPPPVRWDNVRRSVSAATPSSTTVASNNSGGAPPTPTSTSTSTTTADNKPKAPATRSNPVGGASAFSWMAGGGSKPMEKPKTSATPV</sequence>
<protein>
    <recommendedName>
        <fullName evidence="4">Ubiquitin carboxyl-terminal hydrolase 19</fullName>
    </recommendedName>
</protein>
<feature type="region of interest" description="Disordered" evidence="1">
    <location>
        <begin position="538"/>
        <end position="663"/>
    </location>
</feature>
<feature type="compositionally biased region" description="Polar residues" evidence="1">
    <location>
        <begin position="492"/>
        <end position="506"/>
    </location>
</feature>
<evidence type="ECO:0000256" key="1">
    <source>
        <dbReference type="SAM" id="MobiDB-lite"/>
    </source>
</evidence>
<feature type="compositionally biased region" description="Polar residues" evidence="1">
    <location>
        <begin position="118"/>
        <end position="128"/>
    </location>
</feature>
<reference evidence="2" key="1">
    <citation type="submission" date="2017-09" db="EMBL/GenBank/DDBJ databases">
        <title>Polyketide synthases of a Diaporthe helianthi virulent isolate.</title>
        <authorList>
            <person name="Baroncelli R."/>
        </authorList>
    </citation>
    <scope>NUCLEOTIDE SEQUENCE [LARGE SCALE GENOMIC DNA]</scope>
    <source>
        <strain evidence="2">7/96</strain>
    </source>
</reference>
<proteinExistence type="predicted"/>
<dbReference type="AlphaFoldDB" id="A0A2P5HZW9"/>
<dbReference type="STRING" id="158607.A0A2P5HZW9"/>
<evidence type="ECO:0000313" key="3">
    <source>
        <dbReference type="Proteomes" id="UP000094444"/>
    </source>
</evidence>
<feature type="region of interest" description="Disordered" evidence="1">
    <location>
        <begin position="395"/>
        <end position="521"/>
    </location>
</feature>
<gene>
    <name evidence="2" type="ORF">DHEL01_v205814</name>
</gene>
<dbReference type="Proteomes" id="UP000094444">
    <property type="component" value="Unassembled WGS sequence"/>
</dbReference>
<feature type="compositionally biased region" description="Polar residues" evidence="1">
    <location>
        <begin position="563"/>
        <end position="576"/>
    </location>
</feature>
<dbReference type="EMBL" id="MAVT02000443">
    <property type="protein sequence ID" value="POS75798.1"/>
    <property type="molecule type" value="Genomic_DNA"/>
</dbReference>
<feature type="compositionally biased region" description="Low complexity" evidence="1">
    <location>
        <begin position="588"/>
        <end position="605"/>
    </location>
</feature>
<keyword evidence="3" id="KW-1185">Reference proteome</keyword>
<accession>A0A2P5HZW9</accession>
<evidence type="ECO:0000313" key="2">
    <source>
        <dbReference type="EMBL" id="POS75798.1"/>
    </source>
</evidence>
<organism evidence="2 3">
    <name type="scientific">Diaporthe helianthi</name>
    <dbReference type="NCBI Taxonomy" id="158607"/>
    <lineage>
        <taxon>Eukaryota</taxon>
        <taxon>Fungi</taxon>
        <taxon>Dikarya</taxon>
        <taxon>Ascomycota</taxon>
        <taxon>Pezizomycotina</taxon>
        <taxon>Sordariomycetes</taxon>
        <taxon>Sordariomycetidae</taxon>
        <taxon>Diaporthales</taxon>
        <taxon>Diaporthaceae</taxon>
        <taxon>Diaporthe</taxon>
    </lineage>
</organism>